<sequence>MTKSSPSSSTSISGPSAQLRKLLDEPRCHIMPCAFDALSARMIQQTGFDIGFMTGFGVSASRIGQPDTGLISYGEMIDSGRNICAAAPQLPLIGDGDTGYGNALNVKRTVKGYAQAGFAGIMIEDQLAPKRCGHTKGKLVVERNEAISRIQAAVDARDEGADILIMARTDARHQHGLDEALERAAAFKEAGADILFVEAPHSLAELKEIAQAVPHKHMANMVEGGATPILDAKTLYEAGYNLAAYPLTLLSAAAKAMQSALTTLKNGGHPADLLLEFDDLKQVVGFDAYYEEEKPYSTSRELV</sequence>
<keyword evidence="2" id="KW-1185">Reference proteome</keyword>
<protein>
    <submittedName>
        <fullName evidence="1">2-Methylisocitrate lyase, PEP mutase family</fullName>
    </submittedName>
</protein>
<dbReference type="InterPro" id="IPR039556">
    <property type="entry name" value="ICL/PEPM"/>
</dbReference>
<name>A0A285N8A4_9HYPH</name>
<dbReference type="InterPro" id="IPR015813">
    <property type="entry name" value="Pyrv/PenolPyrv_kinase-like_dom"/>
</dbReference>
<accession>A0A285N8A4</accession>
<dbReference type="AlphaFoldDB" id="A0A285N8A4"/>
<keyword evidence="1" id="KW-0456">Lyase</keyword>
<dbReference type="InterPro" id="IPR040442">
    <property type="entry name" value="Pyrv_kinase-like_dom_sf"/>
</dbReference>
<dbReference type="PANTHER" id="PTHR42905:SF2">
    <property type="entry name" value="PHOSPHOENOLPYRUVATE CARBOXYLASE FAMILY PROTEIN"/>
    <property type="match status" value="1"/>
</dbReference>
<dbReference type="RefSeq" id="WP_170955895.1">
    <property type="nucleotide sequence ID" value="NZ_OBEL01000001.1"/>
</dbReference>
<dbReference type="Proteomes" id="UP000219439">
    <property type="component" value="Unassembled WGS sequence"/>
</dbReference>
<proteinExistence type="predicted"/>
<dbReference type="Pfam" id="PF13714">
    <property type="entry name" value="PEP_mutase"/>
    <property type="match status" value="1"/>
</dbReference>
<reference evidence="1 2" key="1">
    <citation type="submission" date="2017-09" db="EMBL/GenBank/DDBJ databases">
        <authorList>
            <person name="Ehlers B."/>
            <person name="Leendertz F.H."/>
        </authorList>
    </citation>
    <scope>NUCLEOTIDE SEQUENCE [LARGE SCALE GENOMIC DNA]</scope>
    <source>
        <strain evidence="1 2">DSM 18289</strain>
    </source>
</reference>
<dbReference type="GO" id="GO:0016829">
    <property type="term" value="F:lyase activity"/>
    <property type="evidence" value="ECO:0007669"/>
    <property type="project" value="UniProtKB-KW"/>
</dbReference>
<organism evidence="1 2">
    <name type="scientific">Cohaesibacter gelatinilyticus</name>
    <dbReference type="NCBI Taxonomy" id="372072"/>
    <lineage>
        <taxon>Bacteria</taxon>
        <taxon>Pseudomonadati</taxon>
        <taxon>Pseudomonadota</taxon>
        <taxon>Alphaproteobacteria</taxon>
        <taxon>Hyphomicrobiales</taxon>
        <taxon>Cohaesibacteraceae</taxon>
    </lineage>
</organism>
<dbReference type="CDD" id="cd00377">
    <property type="entry name" value="ICL_PEPM"/>
    <property type="match status" value="1"/>
</dbReference>
<evidence type="ECO:0000313" key="2">
    <source>
        <dbReference type="Proteomes" id="UP000219439"/>
    </source>
</evidence>
<gene>
    <name evidence="1" type="ORF">SAMN06265368_0190</name>
</gene>
<dbReference type="Gene3D" id="3.20.20.60">
    <property type="entry name" value="Phosphoenolpyruvate-binding domains"/>
    <property type="match status" value="1"/>
</dbReference>
<evidence type="ECO:0000313" key="1">
    <source>
        <dbReference type="EMBL" id="SNZ05724.1"/>
    </source>
</evidence>
<dbReference type="PANTHER" id="PTHR42905">
    <property type="entry name" value="PHOSPHOENOLPYRUVATE CARBOXYLASE"/>
    <property type="match status" value="1"/>
</dbReference>
<dbReference type="SUPFAM" id="SSF51621">
    <property type="entry name" value="Phosphoenolpyruvate/pyruvate domain"/>
    <property type="match status" value="1"/>
</dbReference>
<dbReference type="EMBL" id="OBEL01000001">
    <property type="protein sequence ID" value="SNZ05724.1"/>
    <property type="molecule type" value="Genomic_DNA"/>
</dbReference>